<dbReference type="OrthoDB" id="6408184at2759"/>
<reference evidence="6" key="1">
    <citation type="submission" date="2017-10" db="EMBL/GenBank/DDBJ databases">
        <title>Transcriptome Assembly of Sugarcane Aphid Adults.</title>
        <authorList>
            <person name="Scully E.D."/>
            <person name="Palmer N.A."/>
            <person name="Geib S.M."/>
            <person name="Sarath G."/>
            <person name="Sattler S.E."/>
        </authorList>
    </citation>
    <scope>NUCLEOTIDE SEQUENCE</scope>
    <source>
        <tissue evidence="6">Whole body</tissue>
    </source>
</reference>
<dbReference type="GO" id="GO:0005576">
    <property type="term" value="C:extracellular region"/>
    <property type="evidence" value="ECO:0007669"/>
    <property type="project" value="UniProtKB-SubCell"/>
</dbReference>
<evidence type="ECO:0000256" key="1">
    <source>
        <dbReference type="ARBA" id="ARBA00004613"/>
    </source>
</evidence>
<feature type="chain" id="PRO_5014141403" evidence="4">
    <location>
        <begin position="19"/>
        <end position="133"/>
    </location>
</feature>
<evidence type="ECO:0000256" key="2">
    <source>
        <dbReference type="ARBA" id="ARBA00022525"/>
    </source>
</evidence>
<dbReference type="AlphaFoldDB" id="A0A2H8U066"/>
<evidence type="ECO:0000259" key="5">
    <source>
        <dbReference type="Pfam" id="PF06607"/>
    </source>
</evidence>
<dbReference type="InterPro" id="IPR023569">
    <property type="entry name" value="Prokineticin_domain"/>
</dbReference>
<organism evidence="6">
    <name type="scientific">Melanaphis sacchari</name>
    <dbReference type="NCBI Taxonomy" id="742174"/>
    <lineage>
        <taxon>Eukaryota</taxon>
        <taxon>Metazoa</taxon>
        <taxon>Ecdysozoa</taxon>
        <taxon>Arthropoda</taxon>
        <taxon>Hexapoda</taxon>
        <taxon>Insecta</taxon>
        <taxon>Pterygota</taxon>
        <taxon>Neoptera</taxon>
        <taxon>Paraneoptera</taxon>
        <taxon>Hemiptera</taxon>
        <taxon>Sternorrhyncha</taxon>
        <taxon>Aphidomorpha</taxon>
        <taxon>Aphidoidea</taxon>
        <taxon>Aphididae</taxon>
        <taxon>Aphidini</taxon>
        <taxon>Melanaphis</taxon>
    </lineage>
</organism>
<evidence type="ECO:0000256" key="3">
    <source>
        <dbReference type="ARBA" id="ARBA00023157"/>
    </source>
</evidence>
<feature type="domain" description="Prokineticin" evidence="5">
    <location>
        <begin position="9"/>
        <end position="102"/>
    </location>
</feature>
<name>A0A2H8U066_9HEMI</name>
<dbReference type="EMBL" id="GFXV01007347">
    <property type="protein sequence ID" value="MBW19152.1"/>
    <property type="molecule type" value="Transcribed_RNA"/>
</dbReference>
<gene>
    <name evidence="6" type="primary">ASTA_4</name>
</gene>
<keyword evidence="4" id="KW-0732">Signal</keyword>
<proteinExistence type="predicted"/>
<accession>A0A2H8U066</accession>
<evidence type="ECO:0000313" key="6">
    <source>
        <dbReference type="EMBL" id="MBW19152.1"/>
    </source>
</evidence>
<keyword evidence="2" id="KW-0964">Secreted</keyword>
<dbReference type="Gene3D" id="2.10.80.10">
    <property type="entry name" value="Lipase, subunit A"/>
    <property type="match status" value="1"/>
</dbReference>
<dbReference type="Pfam" id="PF06607">
    <property type="entry name" value="Prokineticin"/>
    <property type="match status" value="1"/>
</dbReference>
<sequence>MGKLSLAVVTILVATVAAYPSKPSFLGCQSSEDCGVDECCVLGMMRYSVPTCRPLGEEGDTCRPHSGDVQPQNITVTYPDGSSADLYVHTMLCPCATGLECSDGMSCTGLDGAGKLMLREDYTDVDDLNHLRR</sequence>
<protein>
    <submittedName>
        <fullName evidence="6">Astakine</fullName>
    </submittedName>
</protein>
<comment type="subcellular location">
    <subcellularLocation>
        <location evidence="1">Secreted</location>
    </subcellularLocation>
</comment>
<evidence type="ECO:0000256" key="4">
    <source>
        <dbReference type="SAM" id="SignalP"/>
    </source>
</evidence>
<feature type="signal peptide" evidence="4">
    <location>
        <begin position="1"/>
        <end position="18"/>
    </location>
</feature>
<keyword evidence="3" id="KW-1015">Disulfide bond</keyword>